<reference evidence="6" key="1">
    <citation type="journal article" date="2015" name="Toxicon">
        <title>The transcriptome recipe for the venom cocktail of Tityus bahiensis scorpion.</title>
        <authorList>
            <person name="de Oliveira U.C."/>
            <person name="Candido D.M."/>
            <person name="Coronado Dorce V.A."/>
            <person name="Junqueira-de-Azevedo Ide L."/>
        </authorList>
    </citation>
    <scope>NUCLEOTIDE SEQUENCE</scope>
</reference>
<proteinExistence type="evidence at transcript level"/>
<organism evidence="6">
    <name type="scientific">Tityus bahiensis</name>
    <name type="common">Brazilian scorpion</name>
    <dbReference type="NCBI Taxonomy" id="50343"/>
    <lineage>
        <taxon>Eukaryota</taxon>
        <taxon>Metazoa</taxon>
        <taxon>Ecdysozoa</taxon>
        <taxon>Arthropoda</taxon>
        <taxon>Chelicerata</taxon>
        <taxon>Arachnida</taxon>
        <taxon>Scorpiones</taxon>
        <taxon>Buthida</taxon>
        <taxon>Buthoidea</taxon>
        <taxon>Buthidae</taxon>
        <taxon>Tityus</taxon>
    </lineage>
</organism>
<dbReference type="InterPro" id="IPR036574">
    <property type="entry name" value="Scorpion_toxin-like_sf"/>
</dbReference>
<dbReference type="AlphaFoldDB" id="A0A0C9RFN5"/>
<evidence type="ECO:0000256" key="1">
    <source>
        <dbReference type="ARBA" id="ARBA00004613"/>
    </source>
</evidence>
<dbReference type="PROSITE" id="PS51863">
    <property type="entry name" value="LCN_CSAB"/>
    <property type="match status" value="1"/>
</dbReference>
<name>A0A0C9RFN5_TITBA</name>
<comment type="subcellular location">
    <subcellularLocation>
        <location evidence="1">Secreted</location>
    </subcellularLocation>
</comment>
<dbReference type="InterPro" id="IPR002061">
    <property type="entry name" value="Scorpion_toxinL/defensin"/>
</dbReference>
<feature type="signal peptide" evidence="4">
    <location>
        <begin position="1"/>
        <end position="20"/>
    </location>
</feature>
<evidence type="ECO:0000256" key="2">
    <source>
        <dbReference type="ARBA" id="ARBA00022525"/>
    </source>
</evidence>
<keyword evidence="4" id="KW-0732">Signal</keyword>
<feature type="chain" id="PRO_5002202066" evidence="4">
    <location>
        <begin position="21"/>
        <end position="84"/>
    </location>
</feature>
<dbReference type="InterPro" id="IPR044062">
    <property type="entry name" value="LCN-type_CS_alpha_beta_dom"/>
</dbReference>
<dbReference type="SUPFAM" id="SSF57095">
    <property type="entry name" value="Scorpion toxin-like"/>
    <property type="match status" value="1"/>
</dbReference>
<dbReference type="SMART" id="SM00505">
    <property type="entry name" value="Knot1"/>
    <property type="match status" value="1"/>
</dbReference>
<accession>A0A0C9RFN5</accession>
<dbReference type="GO" id="GO:0090729">
    <property type="term" value="F:toxin activity"/>
    <property type="evidence" value="ECO:0007669"/>
    <property type="project" value="InterPro"/>
</dbReference>
<sequence>MKGMILFISCLLLIGIVVECKEGYLMDHEGCKLSCFIRPSGYCGSECKIKKGSSGYCAWPACYCYGLPNWVKVWDRATNKCGKK</sequence>
<dbReference type="Gene3D" id="3.30.30.10">
    <property type="entry name" value="Knottin, scorpion toxin-like"/>
    <property type="match status" value="1"/>
</dbReference>
<keyword evidence="3" id="KW-1015">Disulfide bond</keyword>
<reference evidence="6" key="2">
    <citation type="submission" date="2015-01" db="EMBL/GenBank/DDBJ databases">
        <authorList>
            <person name="Oliveira U.C."/>
            <person name="Junqueira-Azevedo I.L.M."/>
        </authorList>
    </citation>
    <scope>NUCLEOTIDE SEQUENCE</scope>
</reference>
<evidence type="ECO:0000259" key="5">
    <source>
        <dbReference type="PROSITE" id="PS51863"/>
    </source>
</evidence>
<dbReference type="Pfam" id="PF00537">
    <property type="entry name" value="Toxin_3"/>
    <property type="match status" value="1"/>
</dbReference>
<dbReference type="GO" id="GO:0005576">
    <property type="term" value="C:extracellular region"/>
    <property type="evidence" value="ECO:0007669"/>
    <property type="project" value="UniProtKB-SubCell"/>
</dbReference>
<dbReference type="InterPro" id="IPR003614">
    <property type="entry name" value="Knottins"/>
</dbReference>
<dbReference type="InterPro" id="IPR018218">
    <property type="entry name" value="Scorpion_toxinL"/>
</dbReference>
<dbReference type="CDD" id="cd23106">
    <property type="entry name" value="neurotoxins_LC_scorpion"/>
    <property type="match status" value="1"/>
</dbReference>
<evidence type="ECO:0000256" key="4">
    <source>
        <dbReference type="SAM" id="SignalP"/>
    </source>
</evidence>
<dbReference type="SMR" id="A0A0C9RFN5"/>
<dbReference type="EMBL" id="GBXR01000035">
    <property type="protein sequence ID" value="JAG85191.1"/>
    <property type="molecule type" value="mRNA"/>
</dbReference>
<dbReference type="GO" id="GO:0019871">
    <property type="term" value="F:sodium channel inhibitor activity"/>
    <property type="evidence" value="ECO:0007669"/>
    <property type="project" value="InterPro"/>
</dbReference>
<protein>
    <submittedName>
        <fullName evidence="6">TSA: Tityus bahiensis Tbah02124 mRNA sequence</fullName>
    </submittedName>
</protein>
<evidence type="ECO:0000256" key="3">
    <source>
        <dbReference type="ARBA" id="ARBA00023157"/>
    </source>
</evidence>
<feature type="domain" description="LCN-type CS-alpha/beta" evidence="5">
    <location>
        <begin position="21"/>
        <end position="82"/>
    </location>
</feature>
<keyword evidence="2" id="KW-0964">Secreted</keyword>
<dbReference type="PRINTS" id="PR00285">
    <property type="entry name" value="SCORPNTOXIN"/>
</dbReference>
<evidence type="ECO:0000313" key="6">
    <source>
        <dbReference type="EMBL" id="JAG85191.1"/>
    </source>
</evidence>
<dbReference type="FunFam" id="3.30.30.10:FF:000002">
    <property type="entry name" value="Alpha-like toxin BmK-M1"/>
    <property type="match status" value="1"/>
</dbReference>
<dbReference type="GO" id="GO:0006952">
    <property type="term" value="P:defense response"/>
    <property type="evidence" value="ECO:0007669"/>
    <property type="project" value="InterPro"/>
</dbReference>